<keyword evidence="7" id="KW-1185">Reference proteome</keyword>
<dbReference type="GO" id="GO:0003700">
    <property type="term" value="F:DNA-binding transcription factor activity"/>
    <property type="evidence" value="ECO:0007669"/>
    <property type="project" value="TreeGrafter"/>
</dbReference>
<gene>
    <name evidence="6" type="ORF">AN215_09150</name>
</gene>
<dbReference type="InterPro" id="IPR001647">
    <property type="entry name" value="HTH_TetR"/>
</dbReference>
<reference evidence="6 7" key="1">
    <citation type="journal article" date="2016" name="Front. Microbiol.">
        <title>Comparative Genomics Analysis of Streptomyces Species Reveals Their Adaptation to the Marine Environment and Their Diversity at the Genomic Level.</title>
        <authorList>
            <person name="Tian X."/>
            <person name="Zhang Z."/>
            <person name="Yang T."/>
            <person name="Chen M."/>
            <person name="Li J."/>
            <person name="Chen F."/>
            <person name="Yang J."/>
            <person name="Li W."/>
            <person name="Zhang B."/>
            <person name="Zhang Z."/>
            <person name="Wu J."/>
            <person name="Zhang C."/>
            <person name="Long L."/>
            <person name="Xiao J."/>
        </authorList>
    </citation>
    <scope>NUCLEOTIDE SEQUENCE [LARGE SCALE GENOMIC DNA]</scope>
    <source>
        <strain evidence="6 7">SCSIO 10390</strain>
    </source>
</reference>
<dbReference type="STRING" id="933944.AN215_09150"/>
<dbReference type="SUPFAM" id="SSF48498">
    <property type="entry name" value="Tetracyclin repressor-like, C-terminal domain"/>
    <property type="match status" value="1"/>
</dbReference>
<evidence type="ECO:0000256" key="4">
    <source>
        <dbReference type="PROSITE-ProRule" id="PRU00335"/>
    </source>
</evidence>
<dbReference type="OrthoDB" id="2570341at2"/>
<dbReference type="GO" id="GO:0000976">
    <property type="term" value="F:transcription cis-regulatory region binding"/>
    <property type="evidence" value="ECO:0007669"/>
    <property type="project" value="TreeGrafter"/>
</dbReference>
<comment type="caution">
    <text evidence="6">The sequence shown here is derived from an EMBL/GenBank/DDBJ whole genome shotgun (WGS) entry which is preliminary data.</text>
</comment>
<dbReference type="SUPFAM" id="SSF46689">
    <property type="entry name" value="Homeodomain-like"/>
    <property type="match status" value="1"/>
</dbReference>
<protein>
    <recommendedName>
        <fullName evidence="5">HTH tetR-type domain-containing protein</fullName>
    </recommendedName>
</protein>
<accession>A0A1E7JQV4</accession>
<proteinExistence type="predicted"/>
<dbReference type="AlphaFoldDB" id="A0A1E7JQV4"/>
<dbReference type="Proteomes" id="UP000176087">
    <property type="component" value="Unassembled WGS sequence"/>
</dbReference>
<dbReference type="Gene3D" id="1.10.357.10">
    <property type="entry name" value="Tetracycline Repressor, domain 2"/>
    <property type="match status" value="1"/>
</dbReference>
<keyword evidence="2 4" id="KW-0238">DNA-binding</keyword>
<evidence type="ECO:0000256" key="2">
    <source>
        <dbReference type="ARBA" id="ARBA00023125"/>
    </source>
</evidence>
<dbReference type="PANTHER" id="PTHR30055:SF151">
    <property type="entry name" value="TRANSCRIPTIONAL REGULATORY PROTEIN"/>
    <property type="match status" value="1"/>
</dbReference>
<dbReference type="InterPro" id="IPR009057">
    <property type="entry name" value="Homeodomain-like_sf"/>
</dbReference>
<feature type="domain" description="HTH tetR-type" evidence="5">
    <location>
        <begin position="32"/>
        <end position="92"/>
    </location>
</feature>
<keyword evidence="3" id="KW-0804">Transcription</keyword>
<evidence type="ECO:0000256" key="3">
    <source>
        <dbReference type="ARBA" id="ARBA00023163"/>
    </source>
</evidence>
<dbReference type="PROSITE" id="PS50977">
    <property type="entry name" value="HTH_TETR_2"/>
    <property type="match status" value="1"/>
</dbReference>
<dbReference type="EMBL" id="LJGT01000038">
    <property type="protein sequence ID" value="OEU90650.1"/>
    <property type="molecule type" value="Genomic_DNA"/>
</dbReference>
<feature type="DNA-binding region" description="H-T-H motif" evidence="4">
    <location>
        <begin position="55"/>
        <end position="74"/>
    </location>
</feature>
<dbReference type="GO" id="GO:0045892">
    <property type="term" value="P:negative regulation of DNA-templated transcription"/>
    <property type="evidence" value="ECO:0007669"/>
    <property type="project" value="InterPro"/>
</dbReference>
<evidence type="ECO:0000313" key="7">
    <source>
        <dbReference type="Proteomes" id="UP000176087"/>
    </source>
</evidence>
<evidence type="ECO:0000313" key="6">
    <source>
        <dbReference type="EMBL" id="OEU90650.1"/>
    </source>
</evidence>
<dbReference type="PATRIC" id="fig|933944.5.peg.497"/>
<name>A0A1E7JQV4_9ACTN</name>
<dbReference type="PANTHER" id="PTHR30055">
    <property type="entry name" value="HTH-TYPE TRANSCRIPTIONAL REGULATOR RUTR"/>
    <property type="match status" value="1"/>
</dbReference>
<sequence>MTTEYSGTGDLTRTLDLLWRGKEQPSRGPKPGLTLERIVATAVALADDEGLSALSMRRVASELGVGTMTLYRYVPGKGELLDLMLDHVNGPAGDLDEYRGKDWRTSMELIAEGAWKRYINSPWLLQVSYVRPVLGPASLMSVEFALAALDGLELAGREKIGLLSGLDNYVLGAARTHVLQQQATERSSRSEREFWDAQVPYLERAMSTGQYPHLAAMPEDSFSMSARETMRLGLRALLDGFQTLIDERRAETRKRGDAARGDGER</sequence>
<dbReference type="InterPro" id="IPR036271">
    <property type="entry name" value="Tet_transcr_reg_TetR-rel_C_sf"/>
</dbReference>
<dbReference type="Gene3D" id="1.10.10.60">
    <property type="entry name" value="Homeodomain-like"/>
    <property type="match status" value="1"/>
</dbReference>
<dbReference type="InterPro" id="IPR004111">
    <property type="entry name" value="Repressor_TetR_C"/>
</dbReference>
<organism evidence="6 7">
    <name type="scientific">Streptomyces abyssalis</name>
    <dbReference type="NCBI Taxonomy" id="933944"/>
    <lineage>
        <taxon>Bacteria</taxon>
        <taxon>Bacillati</taxon>
        <taxon>Actinomycetota</taxon>
        <taxon>Actinomycetes</taxon>
        <taxon>Kitasatosporales</taxon>
        <taxon>Streptomycetaceae</taxon>
        <taxon>Streptomyces</taxon>
    </lineage>
</organism>
<keyword evidence="1" id="KW-0805">Transcription regulation</keyword>
<evidence type="ECO:0000259" key="5">
    <source>
        <dbReference type="PROSITE" id="PS50977"/>
    </source>
</evidence>
<dbReference type="RefSeq" id="WP_070013874.1">
    <property type="nucleotide sequence ID" value="NZ_LJGS01000044.1"/>
</dbReference>
<dbReference type="Pfam" id="PF02909">
    <property type="entry name" value="TetR_C_1"/>
    <property type="match status" value="1"/>
</dbReference>
<dbReference type="InterPro" id="IPR050109">
    <property type="entry name" value="HTH-type_TetR-like_transc_reg"/>
</dbReference>
<dbReference type="Pfam" id="PF00440">
    <property type="entry name" value="TetR_N"/>
    <property type="match status" value="1"/>
</dbReference>
<evidence type="ECO:0000256" key="1">
    <source>
        <dbReference type="ARBA" id="ARBA00023015"/>
    </source>
</evidence>